<proteinExistence type="predicted"/>
<dbReference type="AlphaFoldDB" id="A0A0F9ADE9"/>
<feature type="non-terminal residue" evidence="1">
    <location>
        <position position="1"/>
    </location>
</feature>
<sequence>DIPYWQTTFAIEVSDHDYQGDNRLLVGEFWDKLKVLNAGPRYLDDNGNVVAGDDDLGTIDGVNILLRGEGDPGGGLAGKKLPKDGDPNFLEFRVYERVDFNTLNLLGVSQG</sequence>
<protein>
    <submittedName>
        <fullName evidence="1">Uncharacterized protein</fullName>
    </submittedName>
</protein>
<accession>A0A0F9ADE9</accession>
<organism evidence="1">
    <name type="scientific">marine sediment metagenome</name>
    <dbReference type="NCBI Taxonomy" id="412755"/>
    <lineage>
        <taxon>unclassified sequences</taxon>
        <taxon>metagenomes</taxon>
        <taxon>ecological metagenomes</taxon>
    </lineage>
</organism>
<reference evidence="1" key="1">
    <citation type="journal article" date="2015" name="Nature">
        <title>Complex archaea that bridge the gap between prokaryotes and eukaryotes.</title>
        <authorList>
            <person name="Spang A."/>
            <person name="Saw J.H."/>
            <person name="Jorgensen S.L."/>
            <person name="Zaremba-Niedzwiedzka K."/>
            <person name="Martijn J."/>
            <person name="Lind A.E."/>
            <person name="van Eijk R."/>
            <person name="Schleper C."/>
            <person name="Guy L."/>
            <person name="Ettema T.J."/>
        </authorList>
    </citation>
    <scope>NUCLEOTIDE SEQUENCE</scope>
</reference>
<name>A0A0F9ADE9_9ZZZZ</name>
<gene>
    <name evidence="1" type="ORF">LCGC14_2586090</name>
</gene>
<dbReference type="EMBL" id="LAZR01043296">
    <property type="protein sequence ID" value="KKL07430.1"/>
    <property type="molecule type" value="Genomic_DNA"/>
</dbReference>
<comment type="caution">
    <text evidence="1">The sequence shown here is derived from an EMBL/GenBank/DDBJ whole genome shotgun (WGS) entry which is preliminary data.</text>
</comment>
<evidence type="ECO:0000313" key="1">
    <source>
        <dbReference type="EMBL" id="KKL07430.1"/>
    </source>
</evidence>